<name>A0A914YA41_9BILA</name>
<proteinExistence type="predicted"/>
<evidence type="ECO:0000313" key="2">
    <source>
        <dbReference type="WBParaSite" id="PSU_v2.g1630.t1"/>
    </source>
</evidence>
<accession>A0A914YA41</accession>
<dbReference type="WBParaSite" id="PSU_v2.g1630.t1">
    <property type="protein sequence ID" value="PSU_v2.g1630.t1"/>
    <property type="gene ID" value="PSU_v2.g1630"/>
</dbReference>
<protein>
    <submittedName>
        <fullName evidence="2">Uncharacterized protein</fullName>
    </submittedName>
</protein>
<dbReference type="Proteomes" id="UP000887577">
    <property type="component" value="Unplaced"/>
</dbReference>
<reference evidence="2" key="1">
    <citation type="submission" date="2022-11" db="UniProtKB">
        <authorList>
            <consortium name="WormBaseParasite"/>
        </authorList>
    </citation>
    <scope>IDENTIFICATION</scope>
</reference>
<organism evidence="1 2">
    <name type="scientific">Panagrolaimus superbus</name>
    <dbReference type="NCBI Taxonomy" id="310955"/>
    <lineage>
        <taxon>Eukaryota</taxon>
        <taxon>Metazoa</taxon>
        <taxon>Ecdysozoa</taxon>
        <taxon>Nematoda</taxon>
        <taxon>Chromadorea</taxon>
        <taxon>Rhabditida</taxon>
        <taxon>Tylenchina</taxon>
        <taxon>Panagrolaimomorpha</taxon>
        <taxon>Panagrolaimoidea</taxon>
        <taxon>Panagrolaimidae</taxon>
        <taxon>Panagrolaimus</taxon>
    </lineage>
</organism>
<evidence type="ECO:0000313" key="1">
    <source>
        <dbReference type="Proteomes" id="UP000887577"/>
    </source>
</evidence>
<keyword evidence="1" id="KW-1185">Reference proteome</keyword>
<dbReference type="AlphaFoldDB" id="A0A914YA41"/>
<sequence>MQCFKNSTDIITVDDGTFQIAAIFGSDFDDYYLLFFGSMNEANFIFYDGTMFSDSNKCLKYSDIDLKLLFEQPFWQYTTCCTSFQPVITAAELPKCTNFNISSTIFNITDNNIVATTASNFVLSENDIIGTGRFSLNYSPFEYEFLYAINLMPCQWSSTNFQYCHYPINGEDKTLWFYVRQEPTIDPLAIAGKLIIRNGQTLMAEGRPFSMQNICQNFTQPLHMREIYGGDILNWTVNVLSQFCCTKFENSNPISSPSTIISSKNITEQKCNGIQTSAIYKTLNINMSAALDVSSFNDTINSINVKNFKIDTSLNQSNFQFCTDEFIYVGLQNCRKISSSMNFSVNNSPLKLTLSTHLLNNGYAEYRPALFNGMIDHGSFVSFDGSLFDMNKQKCSTINHDELSVTSCCTSFNQTISLNSVNHPRCKNFHATSTLYNISDNNSIYVTASANFVISDTDIIAIGDFTQFSAPLYSINGFRFEL</sequence>